<organism evidence="2 3">
    <name type="scientific">Trichogramma brassicae</name>
    <dbReference type="NCBI Taxonomy" id="86971"/>
    <lineage>
        <taxon>Eukaryota</taxon>
        <taxon>Metazoa</taxon>
        <taxon>Ecdysozoa</taxon>
        <taxon>Arthropoda</taxon>
        <taxon>Hexapoda</taxon>
        <taxon>Insecta</taxon>
        <taxon>Pterygota</taxon>
        <taxon>Neoptera</taxon>
        <taxon>Endopterygota</taxon>
        <taxon>Hymenoptera</taxon>
        <taxon>Apocrita</taxon>
        <taxon>Proctotrupomorpha</taxon>
        <taxon>Chalcidoidea</taxon>
        <taxon>Trichogrammatidae</taxon>
        <taxon>Trichogramma</taxon>
    </lineage>
</organism>
<reference evidence="2 3" key="1">
    <citation type="submission" date="2020-02" db="EMBL/GenBank/DDBJ databases">
        <authorList>
            <person name="Ferguson B K."/>
        </authorList>
    </citation>
    <scope>NUCLEOTIDE SEQUENCE [LARGE SCALE GENOMIC DNA]</scope>
</reference>
<proteinExistence type="predicted"/>
<evidence type="ECO:0000313" key="2">
    <source>
        <dbReference type="EMBL" id="CAB0032340.1"/>
    </source>
</evidence>
<feature type="region of interest" description="Disordered" evidence="1">
    <location>
        <begin position="42"/>
        <end position="72"/>
    </location>
</feature>
<dbReference type="Proteomes" id="UP000479190">
    <property type="component" value="Unassembled WGS sequence"/>
</dbReference>
<keyword evidence="3" id="KW-1185">Reference proteome</keyword>
<sequence>MAFVEASSWAPLGATWPVPHIPVDLVAKGAPAAALALLNGSTQSASHGGEIGASSILHGPSPRSLGESSRSQVLPAESCDLIHLLVDGLATAAAPSPAGHRRLAGSGDGGDEGSRHVLRVLGRRVQDPHAG</sequence>
<gene>
    <name evidence="2" type="ORF">TBRA_LOCUS4282</name>
</gene>
<feature type="region of interest" description="Disordered" evidence="1">
    <location>
        <begin position="94"/>
        <end position="114"/>
    </location>
</feature>
<name>A0A6H5I6P2_9HYME</name>
<evidence type="ECO:0000256" key="1">
    <source>
        <dbReference type="SAM" id="MobiDB-lite"/>
    </source>
</evidence>
<evidence type="ECO:0000313" key="3">
    <source>
        <dbReference type="Proteomes" id="UP000479190"/>
    </source>
</evidence>
<protein>
    <submittedName>
        <fullName evidence="2">Uncharacterized protein</fullName>
    </submittedName>
</protein>
<accession>A0A6H5I6P2</accession>
<dbReference type="EMBL" id="CADCXV010000677">
    <property type="protein sequence ID" value="CAB0032340.1"/>
    <property type="molecule type" value="Genomic_DNA"/>
</dbReference>
<dbReference type="AlphaFoldDB" id="A0A6H5I6P2"/>